<evidence type="ECO:0000256" key="1">
    <source>
        <dbReference type="SAM" id="MobiDB-lite"/>
    </source>
</evidence>
<sequence>MGRSESKSHHVRSNSCVVMVLAAICDTDTVSLPSASRASPKPARLRLFLFPASPPATVGSGVTQSRSFGSEDSKSEKEVKEPEMPVHGVDDRMMGTDPIQNTFRICRECCILEEQCVCIVGKATIICLRLTGGDYWEKQVPGGVTVASSLCTEQPVYMIQAPGGEHLTPAPQFVGKWLTAGSRVHAVQRMPQEPYRDQPSIMSCRVYYAVPTVERHHQLITQDRQRVGGRDIPPQGVSLSHHHHNRGTHAREAVVSSDMRTQEATGVVPVKATQTSV</sequence>
<evidence type="ECO:0000313" key="3">
    <source>
        <dbReference type="Proteomes" id="UP000823775"/>
    </source>
</evidence>
<comment type="caution">
    <text evidence="2">The sequence shown here is derived from an EMBL/GenBank/DDBJ whole genome shotgun (WGS) entry which is preliminary data.</text>
</comment>
<reference evidence="2 3" key="1">
    <citation type="journal article" date="2021" name="BMC Genomics">
        <title>Datura genome reveals duplications of psychoactive alkaloid biosynthetic genes and high mutation rate following tissue culture.</title>
        <authorList>
            <person name="Rajewski A."/>
            <person name="Carter-House D."/>
            <person name="Stajich J."/>
            <person name="Litt A."/>
        </authorList>
    </citation>
    <scope>NUCLEOTIDE SEQUENCE [LARGE SCALE GENOMIC DNA]</scope>
    <source>
        <strain evidence="2">AR-01</strain>
    </source>
</reference>
<feature type="region of interest" description="Disordered" evidence="1">
    <location>
        <begin position="222"/>
        <end position="254"/>
    </location>
</feature>
<name>A0ABS8UMA6_DATST</name>
<gene>
    <name evidence="2" type="ORF">HAX54_016716</name>
</gene>
<proteinExistence type="predicted"/>
<evidence type="ECO:0000313" key="2">
    <source>
        <dbReference type="EMBL" id="MCD9559001.1"/>
    </source>
</evidence>
<feature type="region of interest" description="Disordered" evidence="1">
    <location>
        <begin position="58"/>
        <end position="82"/>
    </location>
</feature>
<feature type="compositionally biased region" description="Basic and acidic residues" evidence="1">
    <location>
        <begin position="69"/>
        <end position="82"/>
    </location>
</feature>
<keyword evidence="3" id="KW-1185">Reference proteome</keyword>
<dbReference type="Proteomes" id="UP000823775">
    <property type="component" value="Unassembled WGS sequence"/>
</dbReference>
<protein>
    <submittedName>
        <fullName evidence="2">Uncharacterized protein</fullName>
    </submittedName>
</protein>
<dbReference type="EMBL" id="JACEIK010002088">
    <property type="protein sequence ID" value="MCD9559001.1"/>
    <property type="molecule type" value="Genomic_DNA"/>
</dbReference>
<organism evidence="2 3">
    <name type="scientific">Datura stramonium</name>
    <name type="common">Jimsonweed</name>
    <name type="synonym">Common thornapple</name>
    <dbReference type="NCBI Taxonomy" id="4076"/>
    <lineage>
        <taxon>Eukaryota</taxon>
        <taxon>Viridiplantae</taxon>
        <taxon>Streptophyta</taxon>
        <taxon>Embryophyta</taxon>
        <taxon>Tracheophyta</taxon>
        <taxon>Spermatophyta</taxon>
        <taxon>Magnoliopsida</taxon>
        <taxon>eudicotyledons</taxon>
        <taxon>Gunneridae</taxon>
        <taxon>Pentapetalae</taxon>
        <taxon>asterids</taxon>
        <taxon>lamiids</taxon>
        <taxon>Solanales</taxon>
        <taxon>Solanaceae</taxon>
        <taxon>Solanoideae</taxon>
        <taxon>Datureae</taxon>
        <taxon>Datura</taxon>
    </lineage>
</organism>
<accession>A0ABS8UMA6</accession>